<organism evidence="1">
    <name type="scientific">Arundo donax</name>
    <name type="common">Giant reed</name>
    <name type="synonym">Donax arundinaceus</name>
    <dbReference type="NCBI Taxonomy" id="35708"/>
    <lineage>
        <taxon>Eukaryota</taxon>
        <taxon>Viridiplantae</taxon>
        <taxon>Streptophyta</taxon>
        <taxon>Embryophyta</taxon>
        <taxon>Tracheophyta</taxon>
        <taxon>Spermatophyta</taxon>
        <taxon>Magnoliopsida</taxon>
        <taxon>Liliopsida</taxon>
        <taxon>Poales</taxon>
        <taxon>Poaceae</taxon>
        <taxon>PACMAD clade</taxon>
        <taxon>Arundinoideae</taxon>
        <taxon>Arundineae</taxon>
        <taxon>Arundo</taxon>
    </lineage>
</organism>
<evidence type="ECO:0000313" key="1">
    <source>
        <dbReference type="EMBL" id="JAE22950.1"/>
    </source>
</evidence>
<dbReference type="EMBL" id="GBRH01174946">
    <property type="protein sequence ID" value="JAE22950.1"/>
    <property type="molecule type" value="Transcribed_RNA"/>
</dbReference>
<protein>
    <submittedName>
        <fullName evidence="1">Uncharacterized protein</fullName>
    </submittedName>
</protein>
<sequence length="32" mass="3849">MPALEREWYIRPVINYAFSIYVGFIWSPLDDS</sequence>
<name>A0A0A9GCZ8_ARUDO</name>
<proteinExistence type="predicted"/>
<dbReference type="AlphaFoldDB" id="A0A0A9GCZ8"/>
<accession>A0A0A9GCZ8</accession>
<reference evidence="1" key="2">
    <citation type="journal article" date="2015" name="Data Brief">
        <title>Shoot transcriptome of the giant reed, Arundo donax.</title>
        <authorList>
            <person name="Barrero R.A."/>
            <person name="Guerrero F.D."/>
            <person name="Moolhuijzen P."/>
            <person name="Goolsby J.A."/>
            <person name="Tidwell J."/>
            <person name="Bellgard S.E."/>
            <person name="Bellgard M.I."/>
        </authorList>
    </citation>
    <scope>NUCLEOTIDE SEQUENCE</scope>
    <source>
        <tissue evidence="1">Shoot tissue taken approximately 20 cm above the soil surface</tissue>
    </source>
</reference>
<reference evidence="1" key="1">
    <citation type="submission" date="2014-09" db="EMBL/GenBank/DDBJ databases">
        <authorList>
            <person name="Magalhaes I.L.F."/>
            <person name="Oliveira U."/>
            <person name="Santos F.R."/>
            <person name="Vidigal T.H.D.A."/>
            <person name="Brescovit A.D."/>
            <person name="Santos A.J."/>
        </authorList>
    </citation>
    <scope>NUCLEOTIDE SEQUENCE</scope>
    <source>
        <tissue evidence="1">Shoot tissue taken approximately 20 cm above the soil surface</tissue>
    </source>
</reference>